<feature type="domain" description="DUF7065" evidence="1">
    <location>
        <begin position="25"/>
        <end position="175"/>
    </location>
</feature>
<evidence type="ECO:0000259" key="1">
    <source>
        <dbReference type="Pfam" id="PF23213"/>
    </source>
</evidence>
<evidence type="ECO:0000313" key="5">
    <source>
        <dbReference type="EMBL" id="CAB5013503.1"/>
    </source>
</evidence>
<dbReference type="EMBL" id="CAEZYR010000024">
    <property type="protein sequence ID" value="CAB4736849.1"/>
    <property type="molecule type" value="Genomic_DNA"/>
</dbReference>
<gene>
    <name evidence="2" type="ORF">UFOPK2754_00884</name>
    <name evidence="3" type="ORF">UFOPK3139_00390</name>
    <name evidence="4" type="ORF">UFOPK3543_02288</name>
    <name evidence="5" type="ORF">UFOPK3967_02368</name>
</gene>
<dbReference type="EMBL" id="CAFBOS010000176">
    <property type="protein sequence ID" value="CAB5013503.1"/>
    <property type="molecule type" value="Genomic_DNA"/>
</dbReference>
<dbReference type="AlphaFoldDB" id="A0A6J7I1I9"/>
<evidence type="ECO:0000313" key="2">
    <source>
        <dbReference type="EMBL" id="CAB4736849.1"/>
    </source>
</evidence>
<protein>
    <submittedName>
        <fullName evidence="4">Unannotated protein</fullName>
    </submittedName>
</protein>
<sequence length="291" mass="31456">MSLPTGSTPLVLAPIDDCCHVADGHPAWQESCAFIWFDPERSIAGYQHLYLRPADDRAVLWGWHLDATGVHESSGARATERPRDDLTDLTVLGWRITSVDPLREYRSSASYGATTALVAYRAQHDPSAFTVPDLASGLEQHHYESVGRIDGTYNDGEMTSPIMGVGFHDHSWGVRSRPSGGSLSHQFGFGATADGHFVISRTGRGDSSWNHSYVSNGATREPIVDVTGLDQLHDEPTARVVLHTALGEHELTGRRVLATTVPYGADYGARCAFFAGTLGDAACYGMIELGG</sequence>
<dbReference type="InterPro" id="IPR055493">
    <property type="entry name" value="DUF7065"/>
</dbReference>
<organism evidence="4">
    <name type="scientific">freshwater metagenome</name>
    <dbReference type="NCBI Taxonomy" id="449393"/>
    <lineage>
        <taxon>unclassified sequences</taxon>
        <taxon>metagenomes</taxon>
        <taxon>ecological metagenomes</taxon>
    </lineage>
</organism>
<dbReference type="EMBL" id="CAFABA010000009">
    <property type="protein sequence ID" value="CAB4816478.1"/>
    <property type="molecule type" value="Genomic_DNA"/>
</dbReference>
<accession>A0A6J7I1I9</accession>
<proteinExistence type="predicted"/>
<dbReference type="EMBL" id="CAFBMH010000106">
    <property type="protein sequence ID" value="CAB4924628.1"/>
    <property type="molecule type" value="Genomic_DNA"/>
</dbReference>
<evidence type="ECO:0000313" key="3">
    <source>
        <dbReference type="EMBL" id="CAB4816478.1"/>
    </source>
</evidence>
<dbReference type="Pfam" id="PF23213">
    <property type="entry name" value="DUF7065"/>
    <property type="match status" value="1"/>
</dbReference>
<name>A0A6J7I1I9_9ZZZZ</name>
<evidence type="ECO:0000313" key="4">
    <source>
        <dbReference type="EMBL" id="CAB4924628.1"/>
    </source>
</evidence>
<reference evidence="4" key="1">
    <citation type="submission" date="2020-05" db="EMBL/GenBank/DDBJ databases">
        <authorList>
            <person name="Chiriac C."/>
            <person name="Salcher M."/>
            <person name="Ghai R."/>
            <person name="Kavagutti S V."/>
        </authorList>
    </citation>
    <scope>NUCLEOTIDE SEQUENCE</scope>
</reference>